<keyword evidence="4" id="KW-1003">Cell membrane</keyword>
<gene>
    <name evidence="10" type="ORF">UFOPK2766_01345</name>
    <name evidence="11" type="ORF">UFOPK3519_01967</name>
</gene>
<dbReference type="EMBL" id="CAEZYU010000059">
    <property type="protein sequence ID" value="CAB4745641.1"/>
    <property type="molecule type" value="Genomic_DNA"/>
</dbReference>
<dbReference type="PANTHER" id="PTHR21716">
    <property type="entry name" value="TRANSMEMBRANE PROTEIN"/>
    <property type="match status" value="1"/>
</dbReference>
<accession>A0A6J7HX38</accession>
<evidence type="ECO:0000256" key="6">
    <source>
        <dbReference type="ARBA" id="ARBA00022989"/>
    </source>
</evidence>
<feature type="transmembrane region" description="Helical" evidence="9">
    <location>
        <begin position="259"/>
        <end position="286"/>
    </location>
</feature>
<keyword evidence="7 9" id="KW-0472">Membrane</keyword>
<keyword evidence="3" id="KW-0813">Transport</keyword>
<organism evidence="11">
    <name type="scientific">freshwater metagenome</name>
    <dbReference type="NCBI Taxonomy" id="449393"/>
    <lineage>
        <taxon>unclassified sequences</taxon>
        <taxon>metagenomes</taxon>
        <taxon>ecological metagenomes</taxon>
    </lineage>
</organism>
<comment type="similarity">
    <text evidence="2">Belongs to the autoinducer-2 exporter (AI-2E) (TC 2.A.86) family.</text>
</comment>
<dbReference type="GO" id="GO:0055085">
    <property type="term" value="P:transmembrane transport"/>
    <property type="evidence" value="ECO:0007669"/>
    <property type="project" value="TreeGrafter"/>
</dbReference>
<evidence type="ECO:0000256" key="9">
    <source>
        <dbReference type="SAM" id="Phobius"/>
    </source>
</evidence>
<feature type="region of interest" description="Disordered" evidence="8">
    <location>
        <begin position="1"/>
        <end position="20"/>
    </location>
</feature>
<evidence type="ECO:0000256" key="3">
    <source>
        <dbReference type="ARBA" id="ARBA00022448"/>
    </source>
</evidence>
<evidence type="ECO:0000313" key="11">
    <source>
        <dbReference type="EMBL" id="CAB4921750.1"/>
    </source>
</evidence>
<evidence type="ECO:0000256" key="1">
    <source>
        <dbReference type="ARBA" id="ARBA00004651"/>
    </source>
</evidence>
<feature type="transmembrane region" description="Helical" evidence="9">
    <location>
        <begin position="229"/>
        <end position="253"/>
    </location>
</feature>
<feature type="transmembrane region" description="Helical" evidence="9">
    <location>
        <begin position="90"/>
        <end position="109"/>
    </location>
</feature>
<dbReference type="InterPro" id="IPR002549">
    <property type="entry name" value="AI-2E-like"/>
</dbReference>
<feature type="transmembrane region" description="Helical" evidence="9">
    <location>
        <begin position="293"/>
        <end position="316"/>
    </location>
</feature>
<feature type="transmembrane region" description="Helical" evidence="9">
    <location>
        <begin position="328"/>
        <end position="353"/>
    </location>
</feature>
<evidence type="ECO:0000313" key="10">
    <source>
        <dbReference type="EMBL" id="CAB4745641.1"/>
    </source>
</evidence>
<protein>
    <submittedName>
        <fullName evidence="11">Unannotated protein</fullName>
    </submittedName>
</protein>
<sequence length="392" mass="40249">MSTERDPQHAGAAPVDTKSATPPRLTVDIADQSVLVLLFSLTVLGIIWATVRAASGAVTLIVVALFVAMALDPVVNAVQQRAKLGRAPSVIVVLFFNLVLVVAFIAIAGPQLVQESSNLQRQLPKTVASLGDLPLIGSSIQSADLPGKLTQALDSFSARSGAGGGLQVGGLVKSVSFGLGAVVLALFLMAGAMLEGPRLVRSIRSALPPGHRESADGIGRVVYQVLAKYFAGSLLVAVLNGIWTASAALIAGVPLSPLLGVWSAVTSLIPQIGGLLGFSLVFAVSLTAGVGPAIFMTVAFLIFMLFTNHVLVPLVVGKAVSLSPPVTMLAAIGGFSVGGIVGALFAVPTFGAIKAVAIYLRGGDAHVEAEESEAQHPSLMSRLRERFATSTP</sequence>
<comment type="subcellular location">
    <subcellularLocation>
        <location evidence="1">Cell membrane</location>
        <topology evidence="1">Multi-pass membrane protein</topology>
    </subcellularLocation>
</comment>
<proteinExistence type="inferred from homology"/>
<evidence type="ECO:0000256" key="8">
    <source>
        <dbReference type="SAM" id="MobiDB-lite"/>
    </source>
</evidence>
<evidence type="ECO:0000256" key="5">
    <source>
        <dbReference type="ARBA" id="ARBA00022692"/>
    </source>
</evidence>
<keyword evidence="6 9" id="KW-1133">Transmembrane helix</keyword>
<feature type="transmembrane region" description="Helical" evidence="9">
    <location>
        <begin position="34"/>
        <end position="51"/>
    </location>
</feature>
<dbReference type="PANTHER" id="PTHR21716:SF53">
    <property type="entry name" value="PERMEASE PERM-RELATED"/>
    <property type="match status" value="1"/>
</dbReference>
<reference evidence="11" key="1">
    <citation type="submission" date="2020-05" db="EMBL/GenBank/DDBJ databases">
        <authorList>
            <person name="Chiriac C."/>
            <person name="Salcher M."/>
            <person name="Ghai R."/>
            <person name="Kavagutti S V."/>
        </authorList>
    </citation>
    <scope>NUCLEOTIDE SEQUENCE</scope>
</reference>
<name>A0A6J7HX38_9ZZZZ</name>
<feature type="transmembrane region" description="Helical" evidence="9">
    <location>
        <begin position="175"/>
        <end position="194"/>
    </location>
</feature>
<evidence type="ECO:0000256" key="7">
    <source>
        <dbReference type="ARBA" id="ARBA00023136"/>
    </source>
</evidence>
<keyword evidence="5 9" id="KW-0812">Transmembrane</keyword>
<evidence type="ECO:0000256" key="4">
    <source>
        <dbReference type="ARBA" id="ARBA00022475"/>
    </source>
</evidence>
<dbReference type="AlphaFoldDB" id="A0A6J7HX38"/>
<evidence type="ECO:0000256" key="2">
    <source>
        <dbReference type="ARBA" id="ARBA00009773"/>
    </source>
</evidence>
<feature type="transmembrane region" description="Helical" evidence="9">
    <location>
        <begin position="57"/>
        <end position="78"/>
    </location>
</feature>
<dbReference type="GO" id="GO:0005886">
    <property type="term" value="C:plasma membrane"/>
    <property type="evidence" value="ECO:0007669"/>
    <property type="project" value="UniProtKB-SubCell"/>
</dbReference>
<dbReference type="EMBL" id="CAFBMG010000249">
    <property type="protein sequence ID" value="CAB4921750.1"/>
    <property type="molecule type" value="Genomic_DNA"/>
</dbReference>
<dbReference type="Pfam" id="PF01594">
    <property type="entry name" value="AI-2E_transport"/>
    <property type="match status" value="1"/>
</dbReference>